<dbReference type="GeneID" id="2739696"/>
<dbReference type="Gene3D" id="3.90.550.10">
    <property type="entry name" value="Spore Coat Polysaccharide Biosynthesis Protein SpsA, Chain A"/>
    <property type="match status" value="1"/>
</dbReference>
<dbReference type="HOGENOM" id="CLU_025996_4_0_12"/>
<dbReference type="KEGG" id="tde:TDE_1419"/>
<evidence type="ECO:0000313" key="2">
    <source>
        <dbReference type="EMBL" id="AAS11936.1"/>
    </source>
</evidence>
<sequence>MEPELTIIMSNYNQSKYIKSAIDSVLSQKTNFNWQLLITDDNSTKDNSIEIIKEYVHRYPDKIKALFNKKNGGYLENVLRAKKITKTPYFCLLDADDYWLDDLFLQRSYDFLQKHLEYVIYYENVKCLLPDGTCYPFINSNIVNSSYTIEDLFAGRIYITQTTGQFYRNVLFKNGIPEIIETAIGTVSEHSFEGDTDRFILHLKYGKAYFNNIMCGVYRILPNAGIWSRLTQFKKNLLAAQSYYDYFRYFEYTHADYFIHHSLFYVKECFEELKKAIDKNEFTQTIIQSDIIQLFDIIVEDEKYFKEAAADNGKIYKKKSIAIKKIIKFLLPYGFVRLIQKIRKH</sequence>
<dbReference type="Proteomes" id="UP000008212">
    <property type="component" value="Chromosome"/>
</dbReference>
<dbReference type="SMR" id="Q73MT8"/>
<gene>
    <name evidence="2" type="ordered locus">TDE_1419</name>
</gene>
<dbReference type="STRING" id="243275.TDE_1419"/>
<evidence type="ECO:0000259" key="1">
    <source>
        <dbReference type="Pfam" id="PF00535"/>
    </source>
</evidence>
<protein>
    <submittedName>
        <fullName evidence="2">Glycosyl transferase, group 2 family protein</fullName>
    </submittedName>
</protein>
<name>Q73MT8_TREDE</name>
<feature type="domain" description="Glycosyltransferase 2-like" evidence="1">
    <location>
        <begin position="6"/>
        <end position="139"/>
    </location>
</feature>
<dbReference type="RefSeq" id="WP_002679026.1">
    <property type="nucleotide sequence ID" value="NC_002967.9"/>
</dbReference>
<accession>Q73MT8</accession>
<dbReference type="CAZy" id="GT2">
    <property type="family name" value="Glycosyltransferase Family 2"/>
</dbReference>
<dbReference type="PaxDb" id="243275-TDE_1419"/>
<keyword evidence="2" id="KW-0808">Transferase</keyword>
<proteinExistence type="predicted"/>
<dbReference type="GO" id="GO:0016758">
    <property type="term" value="F:hexosyltransferase activity"/>
    <property type="evidence" value="ECO:0007669"/>
    <property type="project" value="UniProtKB-ARBA"/>
</dbReference>
<dbReference type="PANTHER" id="PTHR22916:SF3">
    <property type="entry name" value="UDP-GLCNAC:BETAGAL BETA-1,3-N-ACETYLGLUCOSAMINYLTRANSFERASE-LIKE PROTEIN 1"/>
    <property type="match status" value="1"/>
</dbReference>
<dbReference type="PANTHER" id="PTHR22916">
    <property type="entry name" value="GLYCOSYLTRANSFERASE"/>
    <property type="match status" value="1"/>
</dbReference>
<dbReference type="PATRIC" id="fig|243275.7.peg.1361"/>
<keyword evidence="3" id="KW-1185">Reference proteome</keyword>
<dbReference type="DNASU" id="2739696"/>
<organism evidence="2 3">
    <name type="scientific">Treponema denticola (strain ATCC 35405 / DSM 14222 / CIP 103919 / JCM 8153 / KCTC 15104)</name>
    <dbReference type="NCBI Taxonomy" id="243275"/>
    <lineage>
        <taxon>Bacteria</taxon>
        <taxon>Pseudomonadati</taxon>
        <taxon>Spirochaetota</taxon>
        <taxon>Spirochaetia</taxon>
        <taxon>Spirochaetales</taxon>
        <taxon>Treponemataceae</taxon>
        <taxon>Treponema</taxon>
    </lineage>
</organism>
<dbReference type="EMBL" id="AE017226">
    <property type="protein sequence ID" value="AAS11936.1"/>
    <property type="molecule type" value="Genomic_DNA"/>
</dbReference>
<dbReference type="eggNOG" id="COG0463">
    <property type="taxonomic scope" value="Bacteria"/>
</dbReference>
<dbReference type="OrthoDB" id="199095at2"/>
<evidence type="ECO:0000313" key="3">
    <source>
        <dbReference type="Proteomes" id="UP000008212"/>
    </source>
</evidence>
<reference evidence="2 3" key="1">
    <citation type="journal article" date="2004" name="Proc. Natl. Acad. Sci. U.S.A.">
        <title>Comparison of the genome of the oral pathogen Treponema denticola with other spirochete genomes.</title>
        <authorList>
            <person name="Seshadri R."/>
            <person name="Myers G.S."/>
            <person name="Tettelin H."/>
            <person name="Eisen J.A."/>
            <person name="Heidelberg J.F."/>
            <person name="Dodson R.J."/>
            <person name="Davidsen T.M."/>
            <person name="DeBoy R.T."/>
            <person name="Fouts D.E."/>
            <person name="Haft D.H."/>
            <person name="Selengut J."/>
            <person name="Ren Q."/>
            <person name="Brinkac L.M."/>
            <person name="Madupu R."/>
            <person name="Kolonay J."/>
            <person name="Durkin S.A."/>
            <person name="Daugherty S.C."/>
            <person name="Shetty J."/>
            <person name="Shvartsbeyn A."/>
            <person name="Gebregeorgis E."/>
            <person name="Geer K."/>
            <person name="Tsegaye G."/>
            <person name="Malek J."/>
            <person name="Ayodeji B."/>
            <person name="Shatsman S."/>
            <person name="McLeod M.P."/>
            <person name="Smajs D."/>
            <person name="Howell J.K."/>
            <person name="Pal S."/>
            <person name="Amin A."/>
            <person name="Vashisth P."/>
            <person name="McNeill T.Z."/>
            <person name="Xiang Q."/>
            <person name="Sodergren E."/>
            <person name="Baca E."/>
            <person name="Weinstock G.M."/>
            <person name="Norris S.J."/>
            <person name="Fraser C.M."/>
            <person name="Paulsen I.T."/>
        </authorList>
    </citation>
    <scope>NUCLEOTIDE SEQUENCE [LARGE SCALE GENOMIC DNA]</scope>
    <source>
        <strain evidence="3">ATCC 35405 / DSM 14222 / CIP 103919 / JCM 8153 / KCTC 15104</strain>
    </source>
</reference>
<dbReference type="SUPFAM" id="SSF53448">
    <property type="entry name" value="Nucleotide-diphospho-sugar transferases"/>
    <property type="match status" value="1"/>
</dbReference>
<dbReference type="Pfam" id="PF00535">
    <property type="entry name" value="Glycos_transf_2"/>
    <property type="match status" value="1"/>
</dbReference>
<dbReference type="AlphaFoldDB" id="Q73MT8"/>
<dbReference type="InterPro" id="IPR001173">
    <property type="entry name" value="Glyco_trans_2-like"/>
</dbReference>
<dbReference type="InterPro" id="IPR029044">
    <property type="entry name" value="Nucleotide-diphossugar_trans"/>
</dbReference>